<evidence type="ECO:0000256" key="3">
    <source>
        <dbReference type="PIRSR" id="PIRSR600223-1"/>
    </source>
</evidence>
<organism evidence="7 8">
    <name type="scientific">Embleya hyalina</name>
    <dbReference type="NCBI Taxonomy" id="516124"/>
    <lineage>
        <taxon>Bacteria</taxon>
        <taxon>Bacillati</taxon>
        <taxon>Actinomycetota</taxon>
        <taxon>Actinomycetes</taxon>
        <taxon>Kitasatosporales</taxon>
        <taxon>Streptomycetaceae</taxon>
        <taxon>Embleya</taxon>
    </lineage>
</organism>
<dbReference type="EC" id="3.4.21.89" evidence="4"/>
<keyword evidence="4" id="KW-0645">Protease</keyword>
<comment type="caution">
    <text evidence="7">The sequence shown here is derived from an EMBL/GenBank/DDBJ whole genome shotgun (WGS) entry which is preliminary data.</text>
</comment>
<dbReference type="PANTHER" id="PTHR43390">
    <property type="entry name" value="SIGNAL PEPTIDASE I"/>
    <property type="match status" value="1"/>
</dbReference>
<comment type="catalytic activity">
    <reaction evidence="4">
        <text>Cleavage of hydrophobic, N-terminal signal or leader sequences from secreted and periplasmic proteins.</text>
        <dbReference type="EC" id="3.4.21.89"/>
    </reaction>
</comment>
<dbReference type="GO" id="GO:0006465">
    <property type="term" value="P:signal peptide processing"/>
    <property type="evidence" value="ECO:0007669"/>
    <property type="project" value="InterPro"/>
</dbReference>
<evidence type="ECO:0000313" key="7">
    <source>
        <dbReference type="EMBL" id="GCE01197.1"/>
    </source>
</evidence>
<dbReference type="EMBL" id="BIFH01000046">
    <property type="protein sequence ID" value="GCE01197.1"/>
    <property type="molecule type" value="Genomic_DNA"/>
</dbReference>
<comment type="subcellular location">
    <subcellularLocation>
        <location evidence="1">Cell membrane</location>
        <topology evidence="1">Single-pass type II membrane protein</topology>
    </subcellularLocation>
    <subcellularLocation>
        <location evidence="4">Membrane</location>
        <topology evidence="4">Single-pass type II membrane protein</topology>
    </subcellularLocation>
</comment>
<comment type="similarity">
    <text evidence="2 4">Belongs to the peptidase S26 family.</text>
</comment>
<dbReference type="Gene3D" id="2.10.109.10">
    <property type="entry name" value="Umud Fragment, subunit A"/>
    <property type="match status" value="1"/>
</dbReference>
<keyword evidence="8" id="KW-1185">Reference proteome</keyword>
<evidence type="ECO:0000256" key="1">
    <source>
        <dbReference type="ARBA" id="ARBA00004401"/>
    </source>
</evidence>
<evidence type="ECO:0000259" key="6">
    <source>
        <dbReference type="Pfam" id="PF10502"/>
    </source>
</evidence>
<dbReference type="GO" id="GO:0009003">
    <property type="term" value="F:signal peptidase activity"/>
    <property type="evidence" value="ECO:0007669"/>
    <property type="project" value="UniProtKB-EC"/>
</dbReference>
<dbReference type="GO" id="GO:0005886">
    <property type="term" value="C:plasma membrane"/>
    <property type="evidence" value="ECO:0007669"/>
    <property type="project" value="UniProtKB-SubCell"/>
</dbReference>
<keyword evidence="4" id="KW-0378">Hydrolase</keyword>
<gene>
    <name evidence="7" type="ORF">EHYA_08958</name>
</gene>
<evidence type="ECO:0000256" key="5">
    <source>
        <dbReference type="SAM" id="MobiDB-lite"/>
    </source>
</evidence>
<feature type="transmembrane region" description="Helical" evidence="4">
    <location>
        <begin position="138"/>
        <end position="160"/>
    </location>
</feature>
<feature type="compositionally biased region" description="Basic and acidic residues" evidence="5">
    <location>
        <begin position="12"/>
        <end position="31"/>
    </location>
</feature>
<dbReference type="NCBIfam" id="TIGR02227">
    <property type="entry name" value="sigpep_I_bact"/>
    <property type="match status" value="1"/>
</dbReference>
<dbReference type="AlphaFoldDB" id="A0A401Z2W4"/>
<dbReference type="PANTHER" id="PTHR43390:SF1">
    <property type="entry name" value="CHLOROPLAST PROCESSING PEPTIDASE"/>
    <property type="match status" value="1"/>
</dbReference>
<dbReference type="GO" id="GO:0004252">
    <property type="term" value="F:serine-type endopeptidase activity"/>
    <property type="evidence" value="ECO:0007669"/>
    <property type="project" value="InterPro"/>
</dbReference>
<dbReference type="CDD" id="cd06530">
    <property type="entry name" value="S26_SPase_I"/>
    <property type="match status" value="1"/>
</dbReference>
<name>A0A401Z2W4_9ACTN</name>
<reference evidence="7 8" key="1">
    <citation type="submission" date="2018-12" db="EMBL/GenBank/DDBJ databases">
        <title>Draft genome sequence of Embleya hyalina NBRC 13850T.</title>
        <authorList>
            <person name="Komaki H."/>
            <person name="Hosoyama A."/>
            <person name="Kimura A."/>
            <person name="Ichikawa N."/>
            <person name="Tamura T."/>
        </authorList>
    </citation>
    <scope>NUCLEOTIDE SEQUENCE [LARGE SCALE GENOMIC DNA]</scope>
    <source>
        <strain evidence="7 8">NBRC 13850</strain>
    </source>
</reference>
<feature type="compositionally biased region" description="Low complexity" evidence="5">
    <location>
        <begin position="114"/>
        <end position="123"/>
    </location>
</feature>
<keyword evidence="4" id="KW-1133">Transmembrane helix</keyword>
<feature type="region of interest" description="Disordered" evidence="5">
    <location>
        <begin position="1"/>
        <end position="128"/>
    </location>
</feature>
<dbReference type="InterPro" id="IPR036286">
    <property type="entry name" value="LexA/Signal_pep-like_sf"/>
</dbReference>
<feature type="compositionally biased region" description="Gly residues" evidence="5">
    <location>
        <begin position="78"/>
        <end position="113"/>
    </location>
</feature>
<keyword evidence="4" id="KW-0472">Membrane</keyword>
<proteinExistence type="inferred from homology"/>
<dbReference type="PRINTS" id="PR00727">
    <property type="entry name" value="LEADERPTASE"/>
</dbReference>
<accession>A0A401Z2W4</accession>
<dbReference type="Proteomes" id="UP000286931">
    <property type="component" value="Unassembled WGS sequence"/>
</dbReference>
<keyword evidence="4" id="KW-0812">Transmembrane</keyword>
<feature type="active site" evidence="3">
    <location>
        <position position="166"/>
    </location>
</feature>
<dbReference type="Pfam" id="PF10502">
    <property type="entry name" value="Peptidase_S26"/>
    <property type="match status" value="1"/>
</dbReference>
<dbReference type="InterPro" id="IPR019533">
    <property type="entry name" value="Peptidase_S26"/>
</dbReference>
<feature type="domain" description="Peptidase S26" evidence="6">
    <location>
        <begin position="136"/>
        <end position="331"/>
    </location>
</feature>
<evidence type="ECO:0000313" key="8">
    <source>
        <dbReference type="Proteomes" id="UP000286931"/>
    </source>
</evidence>
<dbReference type="InterPro" id="IPR000223">
    <property type="entry name" value="Pept_S26A_signal_pept_1"/>
</dbReference>
<dbReference type="SUPFAM" id="SSF51306">
    <property type="entry name" value="LexA/Signal peptidase"/>
    <property type="match status" value="1"/>
</dbReference>
<evidence type="ECO:0000256" key="4">
    <source>
        <dbReference type="RuleBase" id="RU362042"/>
    </source>
</evidence>
<sequence>MGEVVIGARSAGGDDDRGREPHERHPTDAPHDPGAPPTQPTTGDGPRQSPDLVKHPKNGAGADAAPIFPPVAPTPATGGPGTGGPPDADGPGGPGDSGGSGGSGEPEGAGEPEGSGADEGASDSGERRKKKGSFWKELPLLLVIAVVLALLIKTFLVQAFSIPSESMENTIKVGDRVLVNKFSPWFGAEPERGQVVVFHDPGNWLQEAPKQSDNAVVRGLQKGMSWVGLMPSADEKDLIKRVIGVGGDRVQCCDAQGRLMVNGKPLDESSYLKKGVAPSTKVFDVTVPKGRIWLMGDNRDNSSDSRYHMDQPFNGTVDKDQVIGRAFTVVWPLNRIHGLGVPGTFDQPGLGLDVIGGTPMVAGLIGAVPLVWWRRRRRGGPEERTATRPPSAAPPA</sequence>
<feature type="active site" evidence="3">
    <location>
        <position position="240"/>
    </location>
</feature>
<protein>
    <recommendedName>
        <fullName evidence="4">Signal peptidase I</fullName>
        <ecNumber evidence="4">3.4.21.89</ecNumber>
    </recommendedName>
</protein>
<evidence type="ECO:0000256" key="2">
    <source>
        <dbReference type="ARBA" id="ARBA00009370"/>
    </source>
</evidence>